<dbReference type="InterPro" id="IPR013083">
    <property type="entry name" value="Znf_RING/FYVE/PHD"/>
</dbReference>
<protein>
    <recommendedName>
        <fullName evidence="4">RING-type E3 ubiquitin transferase</fullName>
        <ecNumber evidence="4">2.3.2.27</ecNumber>
    </recommendedName>
</protein>
<evidence type="ECO:0000256" key="11">
    <source>
        <dbReference type="ARBA" id="ARBA00022989"/>
    </source>
</evidence>
<dbReference type="GO" id="GO:0016020">
    <property type="term" value="C:membrane"/>
    <property type="evidence" value="ECO:0007669"/>
    <property type="project" value="UniProtKB-SubCell"/>
</dbReference>
<keyword evidence="10" id="KW-0862">Zinc</keyword>
<keyword evidence="12 16" id="KW-0472">Membrane</keyword>
<reference evidence="19" key="1">
    <citation type="journal article" date="2014" name="Science">
        <title>The coffee genome provides insight into the convergent evolution of caffeine biosynthesis.</title>
        <authorList>
            <person name="Denoeud F."/>
            <person name="Carretero-Paulet L."/>
            <person name="Dereeper A."/>
            <person name="Droc G."/>
            <person name="Guyot R."/>
            <person name="Pietrella M."/>
            <person name="Zheng C."/>
            <person name="Alberti A."/>
            <person name="Anthony F."/>
            <person name="Aprea G."/>
            <person name="Aury J.M."/>
            <person name="Bento P."/>
            <person name="Bernard M."/>
            <person name="Bocs S."/>
            <person name="Campa C."/>
            <person name="Cenci A."/>
            <person name="Combes M.C."/>
            <person name="Crouzillat D."/>
            <person name="Da Silva C."/>
            <person name="Daddiego L."/>
            <person name="De Bellis F."/>
            <person name="Dussert S."/>
            <person name="Garsmeur O."/>
            <person name="Gayraud T."/>
            <person name="Guignon V."/>
            <person name="Jahn K."/>
            <person name="Jamilloux V."/>
            <person name="Joet T."/>
            <person name="Labadie K."/>
            <person name="Lan T."/>
            <person name="Leclercq J."/>
            <person name="Lepelley M."/>
            <person name="Leroy T."/>
            <person name="Li L.T."/>
            <person name="Librado P."/>
            <person name="Lopez L."/>
            <person name="Munoz A."/>
            <person name="Noel B."/>
            <person name="Pallavicini A."/>
            <person name="Perrotta G."/>
            <person name="Poncet V."/>
            <person name="Pot D."/>
            <person name="Priyono X."/>
            <person name="Rigoreau M."/>
            <person name="Rouard M."/>
            <person name="Rozas J."/>
            <person name="Tranchant-Dubreuil C."/>
            <person name="VanBuren R."/>
            <person name="Zhang Q."/>
            <person name="Andrade A.C."/>
            <person name="Argout X."/>
            <person name="Bertrand B."/>
            <person name="de Kochko A."/>
            <person name="Graziosi G."/>
            <person name="Henry R.J."/>
            <person name="Jayarama X."/>
            <person name="Ming R."/>
            <person name="Nagai C."/>
            <person name="Rounsley S."/>
            <person name="Sankoff D."/>
            <person name="Giuliano G."/>
            <person name="Albert V.A."/>
            <person name="Wincker P."/>
            <person name="Lashermes P."/>
        </authorList>
    </citation>
    <scope>NUCLEOTIDE SEQUENCE [LARGE SCALE GENOMIC DNA]</scope>
    <source>
        <strain evidence="19">cv. DH200-94</strain>
    </source>
</reference>
<evidence type="ECO:0000256" key="16">
    <source>
        <dbReference type="SAM" id="Phobius"/>
    </source>
</evidence>
<comment type="catalytic activity">
    <reaction evidence="1">
        <text>S-ubiquitinyl-[E2 ubiquitin-conjugating enzyme]-L-cysteine + [acceptor protein]-L-lysine = [E2 ubiquitin-conjugating enzyme]-L-cysteine + N(6)-ubiquitinyl-[acceptor protein]-L-lysine.</text>
        <dbReference type="EC" id="2.3.2.27"/>
    </reaction>
</comment>
<dbReference type="OrthoDB" id="9984778at2759"/>
<dbReference type="FunFam" id="3.30.40.10:FF:000233">
    <property type="entry name" value="RING-H2 finger protein ATL54"/>
    <property type="match status" value="1"/>
</dbReference>
<evidence type="ECO:0000256" key="1">
    <source>
        <dbReference type="ARBA" id="ARBA00000900"/>
    </source>
</evidence>
<keyword evidence="11 16" id="KW-1133">Transmembrane helix</keyword>
<dbReference type="EMBL" id="HG739090">
    <property type="protein sequence ID" value="CDP01117.1"/>
    <property type="molecule type" value="Genomic_DNA"/>
</dbReference>
<feature type="transmembrane region" description="Helical" evidence="16">
    <location>
        <begin position="63"/>
        <end position="89"/>
    </location>
</feature>
<proteinExistence type="inferred from homology"/>
<keyword evidence="8 14" id="KW-0863">Zinc-finger</keyword>
<evidence type="ECO:0000256" key="14">
    <source>
        <dbReference type="PROSITE-ProRule" id="PRU00175"/>
    </source>
</evidence>
<evidence type="ECO:0000256" key="12">
    <source>
        <dbReference type="ARBA" id="ARBA00023136"/>
    </source>
</evidence>
<dbReference type="SUPFAM" id="SSF57850">
    <property type="entry name" value="RING/U-box"/>
    <property type="match status" value="1"/>
</dbReference>
<dbReference type="PANTHER" id="PTHR46913:SF19">
    <property type="entry name" value="RING-TYPE E3 UBIQUITIN TRANSFERASE"/>
    <property type="match status" value="1"/>
</dbReference>
<dbReference type="EC" id="2.3.2.27" evidence="4"/>
<feature type="region of interest" description="Disordered" evidence="15">
    <location>
        <begin position="219"/>
        <end position="256"/>
    </location>
</feature>
<dbReference type="GO" id="GO:0061630">
    <property type="term" value="F:ubiquitin protein ligase activity"/>
    <property type="evidence" value="ECO:0007669"/>
    <property type="project" value="UniProtKB-EC"/>
</dbReference>
<evidence type="ECO:0000256" key="13">
    <source>
        <dbReference type="ARBA" id="ARBA00024209"/>
    </source>
</evidence>
<keyword evidence="5" id="KW-0808">Transferase</keyword>
<dbReference type="Gene3D" id="3.30.40.10">
    <property type="entry name" value="Zinc/RING finger domain, C3HC4 (zinc finger)"/>
    <property type="match status" value="1"/>
</dbReference>
<comment type="pathway">
    <text evidence="3">Protein modification; protein ubiquitination.</text>
</comment>
<dbReference type="OMA" id="NQVDHPI"/>
<evidence type="ECO:0000259" key="17">
    <source>
        <dbReference type="PROSITE" id="PS50089"/>
    </source>
</evidence>
<dbReference type="CDD" id="cd16461">
    <property type="entry name" value="RING-H2_EL5-like"/>
    <property type="match status" value="1"/>
</dbReference>
<dbReference type="InterPro" id="IPR001841">
    <property type="entry name" value="Znf_RING"/>
</dbReference>
<evidence type="ECO:0000256" key="3">
    <source>
        <dbReference type="ARBA" id="ARBA00004906"/>
    </source>
</evidence>
<evidence type="ECO:0000256" key="2">
    <source>
        <dbReference type="ARBA" id="ARBA00004167"/>
    </source>
</evidence>
<evidence type="ECO:0000313" key="19">
    <source>
        <dbReference type="Proteomes" id="UP000295252"/>
    </source>
</evidence>
<dbReference type="InterPro" id="IPR044600">
    <property type="entry name" value="ATL1/ATL16-like"/>
</dbReference>
<comment type="subcellular location">
    <subcellularLocation>
        <location evidence="2">Membrane</location>
        <topology evidence="2">Single-pass membrane protein</topology>
    </subcellularLocation>
</comment>
<evidence type="ECO:0000313" key="18">
    <source>
        <dbReference type="EMBL" id="CDP01117.1"/>
    </source>
</evidence>
<name>A0A068TYJ7_COFCA</name>
<dbReference type="PhylomeDB" id="A0A068TYJ7"/>
<gene>
    <name evidence="18" type="ORF">GSCOC_T00034635001</name>
</gene>
<dbReference type="Pfam" id="PF13639">
    <property type="entry name" value="zf-RING_2"/>
    <property type="match status" value="1"/>
</dbReference>
<dbReference type="GO" id="GO:0016567">
    <property type="term" value="P:protein ubiquitination"/>
    <property type="evidence" value="ECO:0007669"/>
    <property type="project" value="UniProtKB-UniPathway"/>
</dbReference>
<keyword evidence="7" id="KW-0479">Metal-binding</keyword>
<comment type="similarity">
    <text evidence="13">Belongs to the RING-type zinc finger family. ATL subfamily.</text>
</comment>
<dbReference type="PROSITE" id="PS50089">
    <property type="entry name" value="ZF_RING_2"/>
    <property type="match status" value="1"/>
</dbReference>
<evidence type="ECO:0000256" key="4">
    <source>
        <dbReference type="ARBA" id="ARBA00012483"/>
    </source>
</evidence>
<dbReference type="SMART" id="SM01197">
    <property type="entry name" value="FANCL_C"/>
    <property type="match status" value="1"/>
</dbReference>
<evidence type="ECO:0000256" key="7">
    <source>
        <dbReference type="ARBA" id="ARBA00022723"/>
    </source>
</evidence>
<dbReference type="InParanoid" id="A0A068TYJ7"/>
<organism evidence="18 19">
    <name type="scientific">Coffea canephora</name>
    <name type="common">Robusta coffee</name>
    <dbReference type="NCBI Taxonomy" id="49390"/>
    <lineage>
        <taxon>Eukaryota</taxon>
        <taxon>Viridiplantae</taxon>
        <taxon>Streptophyta</taxon>
        <taxon>Embryophyta</taxon>
        <taxon>Tracheophyta</taxon>
        <taxon>Spermatophyta</taxon>
        <taxon>Magnoliopsida</taxon>
        <taxon>eudicotyledons</taxon>
        <taxon>Gunneridae</taxon>
        <taxon>Pentapetalae</taxon>
        <taxon>asterids</taxon>
        <taxon>lamiids</taxon>
        <taxon>Gentianales</taxon>
        <taxon>Rubiaceae</taxon>
        <taxon>Ixoroideae</taxon>
        <taxon>Gardenieae complex</taxon>
        <taxon>Bertiereae - Coffeeae clade</taxon>
        <taxon>Coffeeae</taxon>
        <taxon>Coffea</taxon>
    </lineage>
</organism>
<keyword evidence="9" id="KW-0833">Ubl conjugation pathway</keyword>
<dbReference type="PANTHER" id="PTHR46913">
    <property type="entry name" value="RING-H2 FINGER PROTEIN ATL16"/>
    <property type="match status" value="1"/>
</dbReference>
<dbReference type="UniPathway" id="UPA00143"/>
<dbReference type="Proteomes" id="UP000295252">
    <property type="component" value="Chromosome II"/>
</dbReference>
<evidence type="ECO:0000256" key="9">
    <source>
        <dbReference type="ARBA" id="ARBA00022786"/>
    </source>
</evidence>
<accession>A0A068TYJ7</accession>
<dbReference type="SMART" id="SM00184">
    <property type="entry name" value="RING"/>
    <property type="match status" value="1"/>
</dbReference>
<keyword evidence="6 16" id="KW-0812">Transmembrane</keyword>
<sequence length="395" mass="43673">MRHRKLHPFTKGNDTISCPEICGSTCQEGCYPYTTNSMPPPATVPPPIAHNSSAKQGHHVSPLVIVLGTSFASCFLLVCYYFIVVKYFLACNRSRPRQQQRGAADEEFLDENRGPGIDHPIWYINTIGLQPSVIEAITIFRYKKGDNFIEGTECSVCLNEFRDDETLRLLPKCSHAFHVSCIDAWLRSHTNCPVCRAGIVSSAAATPVVASVGIHSHNMRPGEASQVENPEDDEELSTNHTRENEFRENGGGPTGEITEFPEVHQDGRVVEAAKFWVTDDSHDKSMMEGGKFEMQPLRRSVSVDSLLAANINGAVANMRLAEFEDTPVDQDVEADHVSGENVVGENSRTPRISNGSSSITQFLHMGPVRMKRSFSYAGRSFLSRQSSRTNSSLPL</sequence>
<evidence type="ECO:0000256" key="5">
    <source>
        <dbReference type="ARBA" id="ARBA00022679"/>
    </source>
</evidence>
<feature type="domain" description="RING-type" evidence="17">
    <location>
        <begin position="154"/>
        <end position="196"/>
    </location>
</feature>
<evidence type="ECO:0000256" key="10">
    <source>
        <dbReference type="ARBA" id="ARBA00022833"/>
    </source>
</evidence>
<evidence type="ECO:0000256" key="6">
    <source>
        <dbReference type="ARBA" id="ARBA00022692"/>
    </source>
</evidence>
<dbReference type="Gramene" id="CDP01117">
    <property type="protein sequence ID" value="CDP01117"/>
    <property type="gene ID" value="GSCOC_T00034635001"/>
</dbReference>
<dbReference type="GO" id="GO:0008270">
    <property type="term" value="F:zinc ion binding"/>
    <property type="evidence" value="ECO:0007669"/>
    <property type="project" value="UniProtKB-KW"/>
</dbReference>
<dbReference type="AlphaFoldDB" id="A0A068TYJ7"/>
<evidence type="ECO:0000256" key="8">
    <source>
        <dbReference type="ARBA" id="ARBA00022771"/>
    </source>
</evidence>
<evidence type="ECO:0000256" key="15">
    <source>
        <dbReference type="SAM" id="MobiDB-lite"/>
    </source>
</evidence>
<keyword evidence="19" id="KW-1185">Reference proteome</keyword>